<comment type="caution">
    <text evidence="7">The sequence shown here is derived from an EMBL/GenBank/DDBJ whole genome shotgun (WGS) entry which is preliminary data.</text>
</comment>
<evidence type="ECO:0000256" key="3">
    <source>
        <dbReference type="ARBA" id="ARBA00022989"/>
    </source>
</evidence>
<evidence type="ECO:0000259" key="6">
    <source>
        <dbReference type="Pfam" id="PF06803"/>
    </source>
</evidence>
<feature type="domain" description="DUF1232" evidence="6">
    <location>
        <begin position="51"/>
        <end position="85"/>
    </location>
</feature>
<dbReference type="InterPro" id="IPR010652">
    <property type="entry name" value="DUF1232"/>
</dbReference>
<comment type="subcellular location">
    <subcellularLocation>
        <location evidence="1">Endomembrane system</location>
        <topology evidence="1">Multi-pass membrane protein</topology>
    </subcellularLocation>
</comment>
<keyword evidence="2 5" id="KW-0812">Transmembrane</keyword>
<dbReference type="EMBL" id="RZHF01000028">
    <property type="protein sequence ID" value="RUR28173.1"/>
    <property type="molecule type" value="Genomic_DNA"/>
</dbReference>
<evidence type="ECO:0000256" key="4">
    <source>
        <dbReference type="ARBA" id="ARBA00023136"/>
    </source>
</evidence>
<name>A0A3S1DJQ9_9GAMM</name>
<evidence type="ECO:0000256" key="1">
    <source>
        <dbReference type="ARBA" id="ARBA00004127"/>
    </source>
</evidence>
<keyword evidence="4 5" id="KW-0472">Membrane</keyword>
<evidence type="ECO:0000313" key="7">
    <source>
        <dbReference type="EMBL" id="RUR28173.1"/>
    </source>
</evidence>
<dbReference type="Pfam" id="PF06803">
    <property type="entry name" value="DUF1232"/>
    <property type="match status" value="1"/>
</dbReference>
<evidence type="ECO:0000256" key="5">
    <source>
        <dbReference type="SAM" id="Phobius"/>
    </source>
</evidence>
<dbReference type="Proteomes" id="UP000287023">
    <property type="component" value="Unassembled WGS sequence"/>
</dbReference>
<keyword evidence="3 5" id="KW-1133">Transmembrane helix</keyword>
<dbReference type="OrthoDB" id="9804184at2"/>
<feature type="transmembrane region" description="Helical" evidence="5">
    <location>
        <begin position="70"/>
        <end position="87"/>
    </location>
</feature>
<sequence>MARLSALWLFRRLKSRVWAIKRIGRALTLFVPMTRDVISGRFRPVPWSAFGMMALALAYLVMPFDLIPDFLLLIGLVDDVIIVGWLLNRIDQRLADYHAWKQGNIDIASSAHSAS</sequence>
<keyword evidence="8" id="KW-1185">Reference proteome</keyword>
<evidence type="ECO:0000256" key="2">
    <source>
        <dbReference type="ARBA" id="ARBA00022692"/>
    </source>
</evidence>
<accession>A0A3S1DJQ9</accession>
<dbReference type="AlphaFoldDB" id="A0A3S1DJQ9"/>
<dbReference type="RefSeq" id="WP_127063450.1">
    <property type="nucleotide sequence ID" value="NZ_RZHF01000028.1"/>
</dbReference>
<feature type="transmembrane region" description="Helical" evidence="5">
    <location>
        <begin position="45"/>
        <end position="64"/>
    </location>
</feature>
<evidence type="ECO:0000313" key="8">
    <source>
        <dbReference type="Proteomes" id="UP000287023"/>
    </source>
</evidence>
<gene>
    <name evidence="7" type="ORF">ELY38_17515</name>
</gene>
<protein>
    <submittedName>
        <fullName evidence="7">DUF1232 domain-containing protein</fullName>
    </submittedName>
</protein>
<dbReference type="GO" id="GO:0012505">
    <property type="term" value="C:endomembrane system"/>
    <property type="evidence" value="ECO:0007669"/>
    <property type="project" value="UniProtKB-SubCell"/>
</dbReference>
<organism evidence="7 8">
    <name type="scientific">Vreelandella nanhaiensis</name>
    <dbReference type="NCBI Taxonomy" id="1258546"/>
    <lineage>
        <taxon>Bacteria</taxon>
        <taxon>Pseudomonadati</taxon>
        <taxon>Pseudomonadota</taxon>
        <taxon>Gammaproteobacteria</taxon>
        <taxon>Oceanospirillales</taxon>
        <taxon>Halomonadaceae</taxon>
        <taxon>Vreelandella</taxon>
    </lineage>
</organism>
<proteinExistence type="predicted"/>
<reference evidence="7 8" key="1">
    <citation type="submission" date="2018-12" db="EMBL/GenBank/DDBJ databases">
        <title>three novel Halomonas strain isolated from plants.</title>
        <authorList>
            <person name="Sun C."/>
        </authorList>
    </citation>
    <scope>NUCLEOTIDE SEQUENCE [LARGE SCALE GENOMIC DNA]</scope>
    <source>
        <strain evidence="7 8">JCM 18142</strain>
    </source>
</reference>